<dbReference type="EMBL" id="KQ258341">
    <property type="protein sequence ID" value="KOM26792.1"/>
    <property type="molecule type" value="Genomic_DNA"/>
</dbReference>
<name>A0A0L9T896_PHAAN</name>
<dbReference type="AlphaFoldDB" id="A0A0L9T896"/>
<sequence length="113" mass="13204">MVRDGRRIQLILVVEVINQISFSEWTIAARSNRSCAWSTQRNGLKNDVDGRRKQKMRKPLSRGVWWLEIKVDVRENETNIGLVMRIDEAVMEKNGMREEIWVLKCDADGVEEC</sequence>
<dbReference type="Proteomes" id="UP000053144">
    <property type="component" value="Unassembled WGS sequence"/>
</dbReference>
<organism evidence="1 2">
    <name type="scientific">Phaseolus angularis</name>
    <name type="common">Azuki bean</name>
    <name type="synonym">Vigna angularis</name>
    <dbReference type="NCBI Taxonomy" id="3914"/>
    <lineage>
        <taxon>Eukaryota</taxon>
        <taxon>Viridiplantae</taxon>
        <taxon>Streptophyta</taxon>
        <taxon>Embryophyta</taxon>
        <taxon>Tracheophyta</taxon>
        <taxon>Spermatophyta</taxon>
        <taxon>Magnoliopsida</taxon>
        <taxon>eudicotyledons</taxon>
        <taxon>Gunneridae</taxon>
        <taxon>Pentapetalae</taxon>
        <taxon>rosids</taxon>
        <taxon>fabids</taxon>
        <taxon>Fabales</taxon>
        <taxon>Fabaceae</taxon>
        <taxon>Papilionoideae</taxon>
        <taxon>50 kb inversion clade</taxon>
        <taxon>NPAAA clade</taxon>
        <taxon>indigoferoid/millettioid clade</taxon>
        <taxon>Phaseoleae</taxon>
        <taxon>Vigna</taxon>
    </lineage>
</organism>
<accession>A0A0L9T896</accession>
<proteinExistence type="predicted"/>
<protein>
    <submittedName>
        <fullName evidence="1">Uncharacterized protein</fullName>
    </submittedName>
</protein>
<reference evidence="2" key="1">
    <citation type="journal article" date="2015" name="Proc. Natl. Acad. Sci. U.S.A.">
        <title>Genome sequencing of adzuki bean (Vigna angularis) provides insight into high starch and low fat accumulation and domestication.</title>
        <authorList>
            <person name="Yang K."/>
            <person name="Tian Z."/>
            <person name="Chen C."/>
            <person name="Luo L."/>
            <person name="Zhao B."/>
            <person name="Wang Z."/>
            <person name="Yu L."/>
            <person name="Li Y."/>
            <person name="Sun Y."/>
            <person name="Li W."/>
            <person name="Chen Y."/>
            <person name="Li Y."/>
            <person name="Zhang Y."/>
            <person name="Ai D."/>
            <person name="Zhao J."/>
            <person name="Shang C."/>
            <person name="Ma Y."/>
            <person name="Wu B."/>
            <person name="Wang M."/>
            <person name="Gao L."/>
            <person name="Sun D."/>
            <person name="Zhang P."/>
            <person name="Guo F."/>
            <person name="Wang W."/>
            <person name="Li Y."/>
            <person name="Wang J."/>
            <person name="Varshney R.K."/>
            <person name="Wang J."/>
            <person name="Ling H.Q."/>
            <person name="Wan P."/>
        </authorList>
    </citation>
    <scope>NUCLEOTIDE SEQUENCE</scope>
    <source>
        <strain evidence="2">cv. Jingnong 6</strain>
    </source>
</reference>
<evidence type="ECO:0000313" key="2">
    <source>
        <dbReference type="Proteomes" id="UP000053144"/>
    </source>
</evidence>
<dbReference type="Gramene" id="KOM26792">
    <property type="protein sequence ID" value="KOM26792"/>
    <property type="gene ID" value="LR48_Vigan317s001300"/>
</dbReference>
<gene>
    <name evidence="1" type="ORF">LR48_Vigan317s001300</name>
</gene>
<evidence type="ECO:0000313" key="1">
    <source>
        <dbReference type="EMBL" id="KOM26792.1"/>
    </source>
</evidence>